<dbReference type="Gene3D" id="3.90.245.10">
    <property type="entry name" value="Ribonucleoside hydrolase-like"/>
    <property type="match status" value="2"/>
</dbReference>
<dbReference type="InterPro" id="IPR001910">
    <property type="entry name" value="Inosine/uridine_hydrolase_dom"/>
</dbReference>
<dbReference type="Pfam" id="PF01156">
    <property type="entry name" value="IU_nuc_hydro"/>
    <property type="match status" value="2"/>
</dbReference>
<evidence type="ECO:0000256" key="2">
    <source>
        <dbReference type="SAM" id="SignalP"/>
    </source>
</evidence>
<dbReference type="SUPFAM" id="SSF53590">
    <property type="entry name" value="Nucleoside hydrolase"/>
    <property type="match status" value="1"/>
</dbReference>
<gene>
    <name evidence="4" type="ORF">NEZAVI_LOCUS2912</name>
</gene>
<dbReference type="PANTHER" id="PTHR46190:SF1">
    <property type="entry name" value="SI:CH211-201H21.5"/>
    <property type="match status" value="1"/>
</dbReference>
<protein>
    <recommendedName>
        <fullName evidence="3">Inosine/uridine-preferring nucleoside hydrolase domain-containing protein</fullName>
    </recommendedName>
</protein>
<organism evidence="4 5">
    <name type="scientific">Nezara viridula</name>
    <name type="common">Southern green stink bug</name>
    <name type="synonym">Cimex viridulus</name>
    <dbReference type="NCBI Taxonomy" id="85310"/>
    <lineage>
        <taxon>Eukaryota</taxon>
        <taxon>Metazoa</taxon>
        <taxon>Ecdysozoa</taxon>
        <taxon>Arthropoda</taxon>
        <taxon>Hexapoda</taxon>
        <taxon>Insecta</taxon>
        <taxon>Pterygota</taxon>
        <taxon>Neoptera</taxon>
        <taxon>Paraneoptera</taxon>
        <taxon>Hemiptera</taxon>
        <taxon>Heteroptera</taxon>
        <taxon>Panheteroptera</taxon>
        <taxon>Pentatomomorpha</taxon>
        <taxon>Pentatomoidea</taxon>
        <taxon>Pentatomidae</taxon>
        <taxon>Pentatominae</taxon>
        <taxon>Nezara</taxon>
    </lineage>
</organism>
<dbReference type="InterPro" id="IPR036452">
    <property type="entry name" value="Ribo_hydro-like"/>
</dbReference>
<reference evidence="4" key="1">
    <citation type="submission" date="2022-01" db="EMBL/GenBank/DDBJ databases">
        <authorList>
            <person name="King R."/>
        </authorList>
    </citation>
    <scope>NUCLEOTIDE SEQUENCE</scope>
</reference>
<comment type="similarity">
    <text evidence="1">Belongs to the IUNH family.</text>
</comment>
<evidence type="ECO:0000313" key="4">
    <source>
        <dbReference type="EMBL" id="CAH1392003.1"/>
    </source>
</evidence>
<feature type="signal peptide" evidence="2">
    <location>
        <begin position="1"/>
        <end position="19"/>
    </location>
</feature>
<dbReference type="EMBL" id="OV725077">
    <property type="protein sequence ID" value="CAH1392003.1"/>
    <property type="molecule type" value="Genomic_DNA"/>
</dbReference>
<feature type="domain" description="Inosine/uridine-preferring nucleoside hydrolase" evidence="3">
    <location>
        <begin position="31"/>
        <end position="142"/>
    </location>
</feature>
<evidence type="ECO:0000313" key="5">
    <source>
        <dbReference type="Proteomes" id="UP001152798"/>
    </source>
</evidence>
<evidence type="ECO:0000259" key="3">
    <source>
        <dbReference type="Pfam" id="PF01156"/>
    </source>
</evidence>
<name>A0A9P0E8U3_NEZVI</name>
<dbReference type="GO" id="GO:0016799">
    <property type="term" value="F:hydrolase activity, hydrolyzing N-glycosyl compounds"/>
    <property type="evidence" value="ECO:0007669"/>
    <property type="project" value="InterPro"/>
</dbReference>
<dbReference type="AlphaFoldDB" id="A0A9P0E8U3"/>
<proteinExistence type="inferred from homology"/>
<keyword evidence="5" id="KW-1185">Reference proteome</keyword>
<dbReference type="PANTHER" id="PTHR46190">
    <property type="entry name" value="SI:CH211-201H21.5-RELATED"/>
    <property type="match status" value="1"/>
</dbReference>
<evidence type="ECO:0000256" key="1">
    <source>
        <dbReference type="ARBA" id="ARBA00009176"/>
    </source>
</evidence>
<feature type="domain" description="Inosine/uridine-preferring nucleoside hydrolase" evidence="3">
    <location>
        <begin position="144"/>
        <end position="282"/>
    </location>
</feature>
<feature type="chain" id="PRO_5040133925" description="Inosine/uridine-preferring nucleoside hydrolase domain-containing protein" evidence="2">
    <location>
        <begin position="20"/>
        <end position="293"/>
    </location>
</feature>
<sequence>MYEAVYLVAAVAVLSLACGARELRYRDDLKVVIDTDVGADDAMAILMMLSKQSKAEVLAITTVKGNTGVENATRGALLISEVADRKEIPVYMGSPQGIIFEESSSNYFGYDGLGDIFDKPPLDLKKEGHAALALARLVKDNPGRGNVKPGVEFNIYMDPEAAALVFANVPQTKLITLLPLETIEENSYTKNWRLNDLGKIDSTFVNFLNKAEWLALANADETWLEFDPTAASFLLDPSIATSTKDAWVEVETSGTITRGAMILDQDNKKTNIRIVTGLDKVKLQSMLRTYLSD</sequence>
<dbReference type="Proteomes" id="UP001152798">
    <property type="component" value="Chromosome 1"/>
</dbReference>
<keyword evidence="2" id="KW-0732">Signal</keyword>
<accession>A0A9P0E8U3</accession>
<dbReference type="InterPro" id="IPR052775">
    <property type="entry name" value="IUN_hydrolase"/>
</dbReference>